<reference evidence="8 9" key="1">
    <citation type="submission" date="2017-02" db="EMBL/GenBank/DDBJ databases">
        <authorList>
            <person name="Peterson S.W."/>
        </authorList>
    </citation>
    <scope>NUCLEOTIDE SEQUENCE [LARGE SCALE GENOMIC DNA]</scope>
    <source>
        <strain evidence="8 9">M1</strain>
    </source>
</reference>
<evidence type="ECO:0000256" key="3">
    <source>
        <dbReference type="ARBA" id="ARBA00022692"/>
    </source>
</evidence>
<dbReference type="AlphaFoldDB" id="A0A1T5JHB4"/>
<sequence>MWMKSEWYRKVFPYIGITLGTFLMALGLLLFLEPNTIAPGGVTGLAIVIQKVTGVPIDVTNLAVNIPLFIIGIITLGRAFGAKTAFGTATLSLFIRILIIVLGKNINATDDLLLAAIFGGVILGIGIGIVFISGGTTGGTDLAGAILNKYIPGLSTAKLMMIIDLIIVTAAGIVNKNIETSLYSIISLYILVKVADFIVEGLNYSKAFYIITDYSEEIGKEIIEKLNRGATAFKARGMYTGRDREVLLCVVNRAQVVKLKQIVYDIDSRAFIMVTTIHEVLGEGFAPIDKK</sequence>
<dbReference type="CDD" id="cd16380">
    <property type="entry name" value="YitT_C"/>
    <property type="match status" value="1"/>
</dbReference>
<keyword evidence="3 6" id="KW-0812">Transmembrane</keyword>
<keyword evidence="4 6" id="KW-1133">Transmembrane helix</keyword>
<dbReference type="PIRSF" id="PIRSF006483">
    <property type="entry name" value="Membrane_protein_YitT"/>
    <property type="match status" value="1"/>
</dbReference>
<dbReference type="InterPro" id="IPR015867">
    <property type="entry name" value="N-reg_PII/ATP_PRibTrfase_C"/>
</dbReference>
<feature type="transmembrane region" description="Helical" evidence="6">
    <location>
        <begin position="112"/>
        <end position="132"/>
    </location>
</feature>
<evidence type="ECO:0000259" key="7">
    <source>
        <dbReference type="Pfam" id="PF10035"/>
    </source>
</evidence>
<evidence type="ECO:0000256" key="2">
    <source>
        <dbReference type="ARBA" id="ARBA00022475"/>
    </source>
</evidence>
<dbReference type="Pfam" id="PF02588">
    <property type="entry name" value="YitT_membrane"/>
    <property type="match status" value="1"/>
</dbReference>
<dbReference type="PANTHER" id="PTHR33545:SF9">
    <property type="entry name" value="UPF0750 MEMBRANE PROTEIN YITE"/>
    <property type="match status" value="1"/>
</dbReference>
<evidence type="ECO:0000256" key="4">
    <source>
        <dbReference type="ARBA" id="ARBA00022989"/>
    </source>
</evidence>
<evidence type="ECO:0000313" key="8">
    <source>
        <dbReference type="EMBL" id="SKC50746.1"/>
    </source>
</evidence>
<dbReference type="InterPro" id="IPR019264">
    <property type="entry name" value="DUF2179"/>
</dbReference>
<dbReference type="STRING" id="36842.SAMN02194393_01181"/>
<evidence type="ECO:0000313" key="9">
    <source>
        <dbReference type="Proteomes" id="UP000190285"/>
    </source>
</evidence>
<dbReference type="Gene3D" id="3.30.70.120">
    <property type="match status" value="1"/>
</dbReference>
<keyword evidence="9" id="KW-1185">Reference proteome</keyword>
<protein>
    <submittedName>
        <fullName evidence="8">Uncharacterized membrane-anchored protein YitT, contains DUF161 and DUF2179 domains</fullName>
    </submittedName>
</protein>
<accession>A0A1T5JHB4</accession>
<dbReference type="GO" id="GO:0005886">
    <property type="term" value="C:plasma membrane"/>
    <property type="evidence" value="ECO:0007669"/>
    <property type="project" value="UniProtKB-SubCell"/>
</dbReference>
<dbReference type="InterPro" id="IPR003740">
    <property type="entry name" value="YitT"/>
</dbReference>
<name>A0A1T5JHB4_9FIRM</name>
<dbReference type="Pfam" id="PF10035">
    <property type="entry name" value="DUF2179"/>
    <property type="match status" value="1"/>
</dbReference>
<organism evidence="8 9">
    <name type="scientific">Maledivibacter halophilus</name>
    <dbReference type="NCBI Taxonomy" id="36842"/>
    <lineage>
        <taxon>Bacteria</taxon>
        <taxon>Bacillati</taxon>
        <taxon>Bacillota</taxon>
        <taxon>Clostridia</taxon>
        <taxon>Peptostreptococcales</taxon>
        <taxon>Caminicellaceae</taxon>
        <taxon>Maledivibacter</taxon>
    </lineage>
</organism>
<gene>
    <name evidence="8" type="ORF">SAMN02194393_01181</name>
</gene>
<dbReference type="PANTHER" id="PTHR33545">
    <property type="entry name" value="UPF0750 MEMBRANE PROTEIN YITT-RELATED"/>
    <property type="match status" value="1"/>
</dbReference>
<dbReference type="InterPro" id="IPR051461">
    <property type="entry name" value="UPF0750_membrane"/>
</dbReference>
<keyword evidence="5 6" id="KW-0472">Membrane</keyword>
<dbReference type="Proteomes" id="UP000190285">
    <property type="component" value="Unassembled WGS sequence"/>
</dbReference>
<evidence type="ECO:0000256" key="5">
    <source>
        <dbReference type="ARBA" id="ARBA00023136"/>
    </source>
</evidence>
<feature type="transmembrane region" description="Helical" evidence="6">
    <location>
        <begin position="88"/>
        <end position="106"/>
    </location>
</feature>
<proteinExistence type="predicted"/>
<evidence type="ECO:0000256" key="6">
    <source>
        <dbReference type="SAM" id="Phobius"/>
    </source>
</evidence>
<feature type="domain" description="DUF2179" evidence="7">
    <location>
        <begin position="228"/>
        <end position="282"/>
    </location>
</feature>
<feature type="transmembrane region" description="Helical" evidence="6">
    <location>
        <begin position="12"/>
        <end position="32"/>
    </location>
</feature>
<feature type="transmembrane region" description="Helical" evidence="6">
    <location>
        <begin position="153"/>
        <end position="174"/>
    </location>
</feature>
<feature type="transmembrane region" description="Helical" evidence="6">
    <location>
        <begin position="62"/>
        <end position="81"/>
    </location>
</feature>
<comment type="subcellular location">
    <subcellularLocation>
        <location evidence="1">Cell membrane</location>
        <topology evidence="1">Multi-pass membrane protein</topology>
    </subcellularLocation>
</comment>
<keyword evidence="2" id="KW-1003">Cell membrane</keyword>
<dbReference type="EMBL" id="FUZT01000002">
    <property type="protein sequence ID" value="SKC50746.1"/>
    <property type="molecule type" value="Genomic_DNA"/>
</dbReference>
<evidence type="ECO:0000256" key="1">
    <source>
        <dbReference type="ARBA" id="ARBA00004651"/>
    </source>
</evidence>